<organism evidence="1 2">
    <name type="scientific">Furculomyces boomerangus</name>
    <dbReference type="NCBI Taxonomy" id="61424"/>
    <lineage>
        <taxon>Eukaryota</taxon>
        <taxon>Fungi</taxon>
        <taxon>Fungi incertae sedis</taxon>
        <taxon>Zoopagomycota</taxon>
        <taxon>Kickxellomycotina</taxon>
        <taxon>Harpellomycetes</taxon>
        <taxon>Harpellales</taxon>
        <taxon>Harpellaceae</taxon>
        <taxon>Furculomyces</taxon>
    </lineage>
</organism>
<sequence length="123" mass="14101">MILRLHWERITDPITNRKKKNTIDGKKCLAQLMYHFDSGETSKITSVGRCHCAYYYTKNSKGIFMIKSCLGYGIENYSGISPIGSESRGHPYGKTFAGFMMDCNSYDSVQKIFLVWQQNHGQK</sequence>
<proteinExistence type="predicted"/>
<name>A0A2T9YBT3_9FUNG</name>
<reference evidence="1 2" key="1">
    <citation type="journal article" date="2018" name="MBio">
        <title>Comparative Genomics Reveals the Core Gene Toolbox for the Fungus-Insect Symbiosis.</title>
        <authorList>
            <person name="Wang Y."/>
            <person name="Stata M."/>
            <person name="Wang W."/>
            <person name="Stajich J.E."/>
            <person name="White M.M."/>
            <person name="Moncalvo J.M."/>
        </authorList>
    </citation>
    <scope>NUCLEOTIDE SEQUENCE [LARGE SCALE GENOMIC DNA]</scope>
    <source>
        <strain evidence="1 2">AUS-77-4</strain>
    </source>
</reference>
<dbReference type="Proteomes" id="UP000245699">
    <property type="component" value="Unassembled WGS sequence"/>
</dbReference>
<comment type="caution">
    <text evidence="1">The sequence shown here is derived from an EMBL/GenBank/DDBJ whole genome shotgun (WGS) entry which is preliminary data.</text>
</comment>
<evidence type="ECO:0000313" key="2">
    <source>
        <dbReference type="Proteomes" id="UP000245699"/>
    </source>
</evidence>
<accession>A0A2T9YBT3</accession>
<keyword evidence="2" id="KW-1185">Reference proteome</keyword>
<gene>
    <name evidence="1" type="ORF">BB559_004955</name>
</gene>
<dbReference type="AlphaFoldDB" id="A0A2T9YBT3"/>
<evidence type="ECO:0000313" key="1">
    <source>
        <dbReference type="EMBL" id="PVU89769.1"/>
    </source>
</evidence>
<dbReference type="EMBL" id="MBFT01000523">
    <property type="protein sequence ID" value="PVU89769.1"/>
    <property type="molecule type" value="Genomic_DNA"/>
</dbReference>
<protein>
    <submittedName>
        <fullName evidence="1">Uncharacterized protein</fullName>
    </submittedName>
</protein>